<gene>
    <name evidence="4" type="ORF">DPQ25_03620</name>
</gene>
<organism evidence="4 5">
    <name type="scientific">Hydrogeniiclostridium mannosilyticum</name>
    <dbReference type="NCBI Taxonomy" id="2764322"/>
    <lineage>
        <taxon>Bacteria</taxon>
        <taxon>Bacillati</taxon>
        <taxon>Bacillota</taxon>
        <taxon>Clostridia</taxon>
        <taxon>Eubacteriales</taxon>
        <taxon>Acutalibacteraceae</taxon>
        <taxon>Hydrogeniiclostridium</taxon>
    </lineage>
</organism>
<evidence type="ECO:0000313" key="4">
    <source>
        <dbReference type="EMBL" id="RAQ30592.1"/>
    </source>
</evidence>
<dbReference type="Gene3D" id="2.40.420.20">
    <property type="match status" value="1"/>
</dbReference>
<name>A0A328UIQ2_9FIRM</name>
<comment type="similarity">
    <text evidence="1">Belongs to the membrane fusion protein (MFP) (TC 8.A.1) family.</text>
</comment>
<evidence type="ECO:0000256" key="1">
    <source>
        <dbReference type="ARBA" id="ARBA00009477"/>
    </source>
</evidence>
<reference evidence="4 5" key="1">
    <citation type="submission" date="2018-06" db="EMBL/GenBank/DDBJ databases">
        <title>Noncontiguous genome sequence of Ruminococcaceae bacterium ASD2818.</title>
        <authorList>
            <person name="Chaplin A.V."/>
            <person name="Sokolova S.R."/>
            <person name="Kochetkova T.O."/>
            <person name="Goltsov A.Y."/>
            <person name="Trofimov D.Y."/>
            <person name="Efimov B.A."/>
        </authorList>
    </citation>
    <scope>NUCLEOTIDE SEQUENCE [LARGE SCALE GENOMIC DNA]</scope>
    <source>
        <strain evidence="4 5">ASD2818</strain>
    </source>
</reference>
<dbReference type="NCBIfam" id="TIGR01730">
    <property type="entry name" value="RND_mfp"/>
    <property type="match status" value="1"/>
</dbReference>
<dbReference type="EMBL" id="QLYR01000001">
    <property type="protein sequence ID" value="RAQ30592.1"/>
    <property type="molecule type" value="Genomic_DNA"/>
</dbReference>
<comment type="caution">
    <text evidence="4">The sequence shown here is derived from an EMBL/GenBank/DDBJ whole genome shotgun (WGS) entry which is preliminary data.</text>
</comment>
<proteinExistence type="inferred from homology"/>
<dbReference type="AlphaFoldDB" id="A0A328UIQ2"/>
<dbReference type="PANTHER" id="PTHR30469">
    <property type="entry name" value="MULTIDRUG RESISTANCE PROTEIN MDTA"/>
    <property type="match status" value="1"/>
</dbReference>
<dbReference type="GO" id="GO:0015562">
    <property type="term" value="F:efflux transmembrane transporter activity"/>
    <property type="evidence" value="ECO:0007669"/>
    <property type="project" value="TreeGrafter"/>
</dbReference>
<dbReference type="InterPro" id="IPR006143">
    <property type="entry name" value="RND_pump_MFP"/>
</dbReference>
<dbReference type="InterPro" id="IPR058637">
    <property type="entry name" value="YknX-like_C"/>
</dbReference>
<evidence type="ECO:0000313" key="5">
    <source>
        <dbReference type="Proteomes" id="UP000249377"/>
    </source>
</evidence>
<feature type="domain" description="YknX-like C-terminal permuted SH3-like" evidence="3">
    <location>
        <begin position="311"/>
        <end position="365"/>
    </location>
</feature>
<dbReference type="Proteomes" id="UP000249377">
    <property type="component" value="Unassembled WGS sequence"/>
</dbReference>
<evidence type="ECO:0000259" key="3">
    <source>
        <dbReference type="Pfam" id="PF25989"/>
    </source>
</evidence>
<sequence>MYWTLKRTAALFLALAGILLLPGCQGTAEQQAPELLEPVGVQMDTAAVTRGEIYNIQYLDGEIKPAVEALYFKTEGTLEKKNVNVGDLVTKGQVLAQLDESALLEQIDALQKQLDYQKNDAQFSVQQQQLDIGIAKLELEQMREQGASAAQIQVKELDIDKLETALSHSRELQAMEQKRLSDQLAELQAKAGDNQLVAPYDGRVVYIGGLSEGAAVQGYTPVLYLVNESELVISAEYISEADLRDATRIYASVGDQIYDVAYEPYDQEEYVSRVLYGEDMDTRFSIDAAGAALESGQYVCIYIQSGYKEDVLTVPVNALYRDETGQYVYRMEDGKRVRCEVEVGMTSDVKAEILEGLQEGDEVYVKE</sequence>
<dbReference type="Gene3D" id="1.10.287.470">
    <property type="entry name" value="Helix hairpin bin"/>
    <property type="match status" value="1"/>
</dbReference>
<keyword evidence="2" id="KW-0732">Signal</keyword>
<protein>
    <recommendedName>
        <fullName evidence="3">YknX-like C-terminal permuted SH3-like domain-containing protein</fullName>
    </recommendedName>
</protein>
<dbReference type="Gene3D" id="2.40.50.100">
    <property type="match status" value="1"/>
</dbReference>
<accession>A0A328UIQ2</accession>
<feature type="chain" id="PRO_5016267462" description="YknX-like C-terminal permuted SH3-like domain-containing protein" evidence="2">
    <location>
        <begin position="29"/>
        <end position="367"/>
    </location>
</feature>
<dbReference type="RefSeq" id="WP_112331787.1">
    <property type="nucleotide sequence ID" value="NZ_QLYR01000001.1"/>
</dbReference>
<keyword evidence="5" id="KW-1185">Reference proteome</keyword>
<dbReference type="GO" id="GO:1990281">
    <property type="term" value="C:efflux pump complex"/>
    <property type="evidence" value="ECO:0007669"/>
    <property type="project" value="TreeGrafter"/>
</dbReference>
<feature type="signal peptide" evidence="2">
    <location>
        <begin position="1"/>
        <end position="28"/>
    </location>
</feature>
<dbReference type="Pfam" id="PF25989">
    <property type="entry name" value="YknX_C"/>
    <property type="match status" value="1"/>
</dbReference>
<evidence type="ECO:0000256" key="2">
    <source>
        <dbReference type="SAM" id="SignalP"/>
    </source>
</evidence>